<reference evidence="1" key="1">
    <citation type="submission" date="2019-01" db="EMBL/GenBank/DDBJ databases">
        <title>Whole Genome Sequencing for Putative Detection of Antimicrobial Resistance and Potential Virulence Factors in Chryseobacterium indologenes isolated from Nile Tilapia in Tanzania.</title>
        <authorList>
            <person name="Mwega E."/>
            <person name="Mutoloki S."/>
            <person name="Mugimba K."/>
            <person name="Colquhoun D."/>
            <person name="Mdegela R."/>
            <person name="Evensen O."/>
            <person name="Wasteson Y."/>
        </authorList>
    </citation>
    <scope>NUCLEOTIDE SEQUENCE [LARGE SCALE GENOMIC DNA]</scope>
    <source>
        <strain evidence="1">StR 01</strain>
    </source>
</reference>
<evidence type="ECO:0000313" key="1">
    <source>
        <dbReference type="EMBL" id="QBA19656.1"/>
    </source>
</evidence>
<accession>A0A411DH19</accession>
<proteinExistence type="predicted"/>
<sequence>METLIIIYLLAIILLLLHDKIIRKQSHCHKTEDQANNKKQLNIMGEAKTSLHSMTMTSSERKENELGFDPSNLDIEYDISENISLLNPQEEPEYGFNNEPDFIEEEEEWKKYRIIGEDNSLAQGVTFEELSSVEMFLKQSSFTASQKETAAAIVQKTYGTELYTLLENSMENDSHKIALLLDNSFNNEGISGSSDMRKSDLNDFEIGKFI</sequence>
<gene>
    <name evidence="1" type="ORF">EU348_00135</name>
</gene>
<dbReference type="AlphaFoldDB" id="A0A411DH19"/>
<organism evidence="1">
    <name type="scientific">Chryseobacterium indologenes</name>
    <name type="common">Flavobacterium indologenes</name>
    <dbReference type="NCBI Taxonomy" id="253"/>
    <lineage>
        <taxon>Bacteria</taxon>
        <taxon>Pseudomonadati</taxon>
        <taxon>Bacteroidota</taxon>
        <taxon>Flavobacteriia</taxon>
        <taxon>Flavobacteriales</taxon>
        <taxon>Weeksellaceae</taxon>
        <taxon>Chryseobacterium group</taxon>
        <taxon>Chryseobacterium</taxon>
    </lineage>
</organism>
<name>A0A411DH19_CHRID</name>
<dbReference type="EMBL" id="CP035532">
    <property type="protein sequence ID" value="QBA19656.1"/>
    <property type="molecule type" value="Genomic_DNA"/>
</dbReference>
<protein>
    <submittedName>
        <fullName evidence="1">Conjugal transfer protein TraD</fullName>
    </submittedName>
</protein>